<dbReference type="PANTHER" id="PTHR47506">
    <property type="entry name" value="TRANSCRIPTIONAL REGULATORY PROTEIN"/>
    <property type="match status" value="1"/>
</dbReference>
<evidence type="ECO:0000256" key="4">
    <source>
        <dbReference type="PROSITE-ProRule" id="PRU00335"/>
    </source>
</evidence>
<name>A0ABW5FJB0_9PSEU</name>
<evidence type="ECO:0000313" key="7">
    <source>
        <dbReference type="Proteomes" id="UP001597417"/>
    </source>
</evidence>
<keyword evidence="3" id="KW-0804">Transcription</keyword>
<dbReference type="Pfam" id="PF00440">
    <property type="entry name" value="TetR_N"/>
    <property type="match status" value="1"/>
</dbReference>
<protein>
    <submittedName>
        <fullName evidence="6">TetR/AcrR family transcriptional regulator</fullName>
    </submittedName>
</protein>
<dbReference type="PANTHER" id="PTHR47506:SF1">
    <property type="entry name" value="HTH-TYPE TRANSCRIPTIONAL REGULATOR YJDC"/>
    <property type="match status" value="1"/>
</dbReference>
<feature type="domain" description="HTH tetR-type" evidence="5">
    <location>
        <begin position="1"/>
        <end position="58"/>
    </location>
</feature>
<dbReference type="SUPFAM" id="SSF46689">
    <property type="entry name" value="Homeodomain-like"/>
    <property type="match status" value="1"/>
</dbReference>
<evidence type="ECO:0000256" key="2">
    <source>
        <dbReference type="ARBA" id="ARBA00023125"/>
    </source>
</evidence>
<dbReference type="InterPro" id="IPR036271">
    <property type="entry name" value="Tet_transcr_reg_TetR-rel_C_sf"/>
</dbReference>
<evidence type="ECO:0000256" key="3">
    <source>
        <dbReference type="ARBA" id="ARBA00023163"/>
    </source>
</evidence>
<evidence type="ECO:0000313" key="6">
    <source>
        <dbReference type="EMBL" id="MFD2415083.1"/>
    </source>
</evidence>
<evidence type="ECO:0000259" key="5">
    <source>
        <dbReference type="PROSITE" id="PS50977"/>
    </source>
</evidence>
<dbReference type="InterPro" id="IPR009057">
    <property type="entry name" value="Homeodomain-like_sf"/>
</dbReference>
<gene>
    <name evidence="6" type="ORF">ACFSXZ_01955</name>
</gene>
<reference evidence="7" key="1">
    <citation type="journal article" date="2019" name="Int. J. Syst. Evol. Microbiol.">
        <title>The Global Catalogue of Microorganisms (GCM) 10K type strain sequencing project: providing services to taxonomists for standard genome sequencing and annotation.</title>
        <authorList>
            <consortium name="The Broad Institute Genomics Platform"/>
            <consortium name="The Broad Institute Genome Sequencing Center for Infectious Disease"/>
            <person name="Wu L."/>
            <person name="Ma J."/>
        </authorList>
    </citation>
    <scope>NUCLEOTIDE SEQUENCE [LARGE SCALE GENOMIC DNA]</scope>
    <source>
        <strain evidence="7">CGMCC 4.7645</strain>
    </source>
</reference>
<feature type="DNA-binding region" description="H-T-H motif" evidence="4">
    <location>
        <begin position="21"/>
        <end position="40"/>
    </location>
</feature>
<dbReference type="Proteomes" id="UP001597417">
    <property type="component" value="Unassembled WGS sequence"/>
</dbReference>
<keyword evidence="1" id="KW-0805">Transcription regulation</keyword>
<dbReference type="RefSeq" id="WP_378260568.1">
    <property type="nucleotide sequence ID" value="NZ_JBHUKR010000004.1"/>
</dbReference>
<dbReference type="Gene3D" id="1.10.357.10">
    <property type="entry name" value="Tetracycline Repressor, domain 2"/>
    <property type="match status" value="1"/>
</dbReference>
<dbReference type="PROSITE" id="PS50977">
    <property type="entry name" value="HTH_TETR_2"/>
    <property type="match status" value="1"/>
</dbReference>
<dbReference type="SUPFAM" id="SSF48498">
    <property type="entry name" value="Tetracyclin repressor-like, C-terminal domain"/>
    <property type="match status" value="1"/>
</dbReference>
<dbReference type="EMBL" id="JBHUKR010000004">
    <property type="protein sequence ID" value="MFD2415083.1"/>
    <property type="molecule type" value="Genomic_DNA"/>
</dbReference>
<dbReference type="InterPro" id="IPR001647">
    <property type="entry name" value="HTH_TetR"/>
</dbReference>
<organism evidence="6 7">
    <name type="scientific">Amycolatopsis pigmentata</name>
    <dbReference type="NCBI Taxonomy" id="450801"/>
    <lineage>
        <taxon>Bacteria</taxon>
        <taxon>Bacillati</taxon>
        <taxon>Actinomycetota</taxon>
        <taxon>Actinomycetes</taxon>
        <taxon>Pseudonocardiales</taxon>
        <taxon>Pseudonocardiaceae</taxon>
        <taxon>Amycolatopsis</taxon>
    </lineage>
</organism>
<keyword evidence="2 4" id="KW-0238">DNA-binding</keyword>
<evidence type="ECO:0000256" key="1">
    <source>
        <dbReference type="ARBA" id="ARBA00023015"/>
    </source>
</evidence>
<proteinExistence type="predicted"/>
<accession>A0ABW5FJB0</accession>
<comment type="caution">
    <text evidence="6">The sequence shown here is derived from an EMBL/GenBank/DDBJ whole genome shotgun (WGS) entry which is preliminary data.</text>
</comment>
<keyword evidence="7" id="KW-1185">Reference proteome</keyword>
<sequence length="178" mass="19541">MKITGSPWPELFYEHGIHAVGVDVIAQHAGVTKKTLYDRFGSKERLVVEYLAERDRRWQHFLQRRLAHAGPAPREQVAAVFEAAEAWARRWGRKGCAMVNAHAEISDPGHPAHPVIVGQKHRMLELFTELAAAAGVAEPRIVGRHIMLLHEGAVVAAGMNTIGDVFTCAAAAALGFLR</sequence>